<evidence type="ECO:0000313" key="1">
    <source>
        <dbReference type="EMBL" id="TWU67297.1"/>
    </source>
</evidence>
<protein>
    <submittedName>
        <fullName evidence="1">Uncharacterized protein</fullName>
    </submittedName>
</protein>
<proteinExistence type="predicted"/>
<gene>
    <name evidence="1" type="ORF">V7x_28710</name>
</gene>
<evidence type="ECO:0000313" key="2">
    <source>
        <dbReference type="Proteomes" id="UP000316476"/>
    </source>
</evidence>
<dbReference type="AlphaFoldDB" id="A0A5C6FWD9"/>
<dbReference type="RefSeq" id="WP_146413729.1">
    <property type="nucleotide sequence ID" value="NZ_SJPZ01000001.1"/>
</dbReference>
<name>A0A5C6FWD9_9PLAN</name>
<dbReference type="EMBL" id="SJPZ01000001">
    <property type="protein sequence ID" value="TWU67297.1"/>
    <property type="molecule type" value="Genomic_DNA"/>
</dbReference>
<dbReference type="Proteomes" id="UP000316476">
    <property type="component" value="Unassembled WGS sequence"/>
</dbReference>
<comment type="caution">
    <text evidence="1">The sequence shown here is derived from an EMBL/GenBank/DDBJ whole genome shotgun (WGS) entry which is preliminary data.</text>
</comment>
<organism evidence="1 2">
    <name type="scientific">Crateriforma conspicua</name>
    <dbReference type="NCBI Taxonomy" id="2527996"/>
    <lineage>
        <taxon>Bacteria</taxon>
        <taxon>Pseudomonadati</taxon>
        <taxon>Planctomycetota</taxon>
        <taxon>Planctomycetia</taxon>
        <taxon>Planctomycetales</taxon>
        <taxon>Planctomycetaceae</taxon>
        <taxon>Crateriforma</taxon>
    </lineage>
</organism>
<sequence>MTYYTATKVGSVIDPGSPRLMYWPRVIDVRSIGDWPCDFICLSSTDHSTGGIYLHLCSGDPSDSDNWKSYDDALTDGDFDGISPKPAANPFFNPSGIGTSVETPDAWYDAANQTWYLTTHQVNVGNHQSTTLATGIGPVKGLLNAAPVNGGGDDAVILDYEPDEYPGDGHTGYFNWGPNPFPGIDYTFIGYSLHGGGNHHHCAQWGSNDGVSWTRTAILESQRGRLGLPSGHELKWDLDPRSVVEVDDGYLCLMSIGARASGLTPGLSQLYEVLIDRTGQRVIKQPRLLLAWGAASSYDEKELATATIIDYGGQKQIFYKASAAGNSSKDHTLGCATATLNASATAPQNLSPADTGFAARYYHDFRVDGSLPDWLEEEHTGSSDITFTADGLQFNPDSGWAGIALKFGFVPADVGRCRIRCYASKAPATGAVIPLIEWSNTGPGAGSESVYVNTYGAIQGLAEVRRKESDAATTINDDLYDWGYNDDETTSERNIGLDWWVDDDEISLIAGTAWQEVETWTCGHDGDTTMKPRVAATSAAWVIGAIEIEFGSVPATSGVALPNELPAATKVETGTAYGSVENQQVGTKEHDPTLESISANAAAAAAITEDDGSGGRRLKTAAAKDAVRGSLDGTRWTDEDNKSFDLTITETP</sequence>
<reference evidence="1 2" key="1">
    <citation type="submission" date="2019-02" db="EMBL/GenBank/DDBJ databases">
        <title>Deep-cultivation of Planctomycetes and their phenomic and genomic characterization uncovers novel biology.</title>
        <authorList>
            <person name="Wiegand S."/>
            <person name="Jogler M."/>
            <person name="Boedeker C."/>
            <person name="Pinto D."/>
            <person name="Vollmers J."/>
            <person name="Rivas-Marin E."/>
            <person name="Kohn T."/>
            <person name="Peeters S.H."/>
            <person name="Heuer A."/>
            <person name="Rast P."/>
            <person name="Oberbeckmann S."/>
            <person name="Bunk B."/>
            <person name="Jeske O."/>
            <person name="Meyerdierks A."/>
            <person name="Storesund J.E."/>
            <person name="Kallscheuer N."/>
            <person name="Luecker S."/>
            <person name="Lage O.M."/>
            <person name="Pohl T."/>
            <person name="Merkel B.J."/>
            <person name="Hornburger P."/>
            <person name="Mueller R.-W."/>
            <person name="Bruemmer F."/>
            <person name="Labrenz M."/>
            <person name="Spormann A.M."/>
            <person name="Op Den Camp H."/>
            <person name="Overmann J."/>
            <person name="Amann R."/>
            <person name="Jetten M.S.M."/>
            <person name="Mascher T."/>
            <person name="Medema M.H."/>
            <person name="Devos D.P."/>
            <person name="Kaster A.-K."/>
            <person name="Ovreas L."/>
            <person name="Rohde M."/>
            <person name="Galperin M.Y."/>
            <person name="Jogler C."/>
        </authorList>
    </citation>
    <scope>NUCLEOTIDE SEQUENCE [LARGE SCALE GENOMIC DNA]</scope>
    <source>
        <strain evidence="1 2">V7</strain>
    </source>
</reference>
<dbReference type="OrthoDB" id="1413930at2"/>
<accession>A0A5C6FWD9</accession>